<dbReference type="Proteomes" id="UP000324800">
    <property type="component" value="Unassembled WGS sequence"/>
</dbReference>
<evidence type="ECO:0000313" key="2">
    <source>
        <dbReference type="Proteomes" id="UP000324800"/>
    </source>
</evidence>
<evidence type="ECO:0000313" key="1">
    <source>
        <dbReference type="EMBL" id="KAA6332937.1"/>
    </source>
</evidence>
<accession>A0A5J4RFY9</accession>
<proteinExistence type="predicted"/>
<feature type="non-terminal residue" evidence="1">
    <location>
        <position position="120"/>
    </location>
</feature>
<protein>
    <submittedName>
        <fullName evidence="1">Uncharacterized protein</fullName>
    </submittedName>
</protein>
<comment type="caution">
    <text evidence="1">The sequence shown here is derived from an EMBL/GenBank/DDBJ whole genome shotgun (WGS) entry which is preliminary data.</text>
</comment>
<gene>
    <name evidence="1" type="ORF">EZS28_053224</name>
</gene>
<dbReference type="AlphaFoldDB" id="A0A5J4RFY9"/>
<reference evidence="1 2" key="1">
    <citation type="submission" date="2019-03" db="EMBL/GenBank/DDBJ databases">
        <title>Single cell metagenomics reveals metabolic interactions within the superorganism composed of flagellate Streblomastix strix and complex community of Bacteroidetes bacteria on its surface.</title>
        <authorList>
            <person name="Treitli S.C."/>
            <person name="Kolisko M."/>
            <person name="Husnik F."/>
            <person name="Keeling P."/>
            <person name="Hampl V."/>
        </authorList>
    </citation>
    <scope>NUCLEOTIDE SEQUENCE [LARGE SCALE GENOMIC DNA]</scope>
    <source>
        <strain evidence="1">ST1C</strain>
    </source>
</reference>
<name>A0A5J4RFY9_9EUKA</name>
<organism evidence="1 2">
    <name type="scientific">Streblomastix strix</name>
    <dbReference type="NCBI Taxonomy" id="222440"/>
    <lineage>
        <taxon>Eukaryota</taxon>
        <taxon>Metamonada</taxon>
        <taxon>Preaxostyla</taxon>
        <taxon>Oxymonadida</taxon>
        <taxon>Streblomastigidae</taxon>
        <taxon>Streblomastix</taxon>
    </lineage>
</organism>
<dbReference type="EMBL" id="SNRW01042303">
    <property type="protein sequence ID" value="KAA6332937.1"/>
    <property type="molecule type" value="Genomic_DNA"/>
</dbReference>
<sequence length="120" mass="13902">MVQEHDSLRIATLDSPQRYYRGSAHRHRAQLQVSMIQTWIVMRNRKRNANEQKDSILSLRAALVIQIVIVKIEIKNIDTVASLLQLCCDGMPDEDLFLKPNFWAQLFFDGLLFSQTQSTL</sequence>